<dbReference type="PANTHER" id="PTHR23179:SF3">
    <property type="entry name" value="RHO GTPASE-ACTIVATING PROTEIN 20"/>
    <property type="match status" value="1"/>
</dbReference>
<reference evidence="3 4" key="1">
    <citation type="submission" date="2020-02" db="EMBL/GenBank/DDBJ databases">
        <authorList>
            <person name="Ferguson B K."/>
        </authorList>
    </citation>
    <scope>NUCLEOTIDE SEQUENCE [LARGE SCALE GENOMIC DNA]</scope>
</reference>
<feature type="region of interest" description="Disordered" evidence="1">
    <location>
        <begin position="755"/>
        <end position="863"/>
    </location>
</feature>
<feature type="region of interest" description="Disordered" evidence="1">
    <location>
        <begin position="641"/>
        <end position="687"/>
    </location>
</feature>
<feature type="compositionally biased region" description="Low complexity" evidence="1">
    <location>
        <begin position="848"/>
        <end position="859"/>
    </location>
</feature>
<feature type="compositionally biased region" description="Basic residues" evidence="1">
    <location>
        <begin position="812"/>
        <end position="829"/>
    </location>
</feature>
<dbReference type="AlphaFoldDB" id="A0A6H5GGP8"/>
<feature type="region of interest" description="Disordered" evidence="1">
    <location>
        <begin position="120"/>
        <end position="150"/>
    </location>
</feature>
<evidence type="ECO:0000313" key="4">
    <source>
        <dbReference type="Proteomes" id="UP000479000"/>
    </source>
</evidence>
<evidence type="ECO:0000259" key="2">
    <source>
        <dbReference type="Pfam" id="PF22286"/>
    </source>
</evidence>
<sequence>MGPLWCVDLKKSEPSLVLNRKLKLKKPSLTVNEFTQGRIRRREVVVGLSNRYVVDICRLQRSRSLLRHWTKRYAIHHWSPRRRDNLPMYLYWARPERIDPICGLYRWSWSTMKTSAGQKGARADVRKTYRDGRISSSSRDPEPSSPVEAKGNELHDMDLTLWTPGYLSCKLTLEECGGPLCLLGRTAGLAHTFYCYPWRGALLGLNHTLQCTGSPSMRNISRTFCQTLTRITNVDEFGVTASTRAYTPPFWTVSFCSIVSLTSNSTMSLSLSFIVSLTSNSTMSLSFCSIVSLTSNSTMRLSFCFIRMKGLMRKRSSTAARLQRALSAKSLRPESPPRQTAPLAEKRQFIMETRVQFTAGVQSQERHLFLFNDLLLIAKARSGGNFKLKEKVRVSEIWMCLNGIEDVCEVTKSRDTSFVLGWPTTNVVVTFGTLEPLFGSSRIVQLELNAVFPLQLDSRFFWVPPHRVDIVADRIVAGQSGARRASCHPIPYCLLDEKQQGRLYRAQTRRGQAEVPVERVAKVWPPIYEIYNMLTPLLIDLCLLSRSVCKTPESDKKCPKKAGGRMRIGQVFRRSLSKETAGGCLFGLPLARICQNDQLPRPVMVTPTMSVPAEYVRVYGGWEERTNPNFQRQAWFRQRSRRLNSVPQSTITKSDVRRSASEESLLDGPAISAPPPPTPPRQNKPATVASADMIKPFDEMFNRHPPLRKVTAVHCEVISEPRRRQYREAIYATKKPLSVSTADLARPNHYAAVSTATVTTGQRQDEDSSTLSDDDCTPRVSRSNSRGHEVTPRLRHLPPVHVETPTSNSCHVRGRLRHGHDHSAAHRSRSLPPPQHGHQHIISPQQHNNNNNNLQSNNRTNKRAPITSYYLPDCSQYIVTTTNSYPDTQNQSQLRDQSQIRDQSQLRDQTQLRDQSQLRFQTKLRDHNQLRDQSQLRFQTQLRDQSQIRDEVNFEFKLKFEIKINFKIKVNFEFKLNYEINLKFETK</sequence>
<proteinExistence type="predicted"/>
<feature type="domain" description="ARHGAP20 PH" evidence="2">
    <location>
        <begin position="349"/>
        <end position="435"/>
    </location>
</feature>
<dbReference type="GO" id="GO:0005096">
    <property type="term" value="F:GTPase activator activity"/>
    <property type="evidence" value="ECO:0007669"/>
    <property type="project" value="TreeGrafter"/>
</dbReference>
<dbReference type="SUPFAM" id="SSF50729">
    <property type="entry name" value="PH domain-like"/>
    <property type="match status" value="1"/>
</dbReference>
<keyword evidence="4" id="KW-1185">Reference proteome</keyword>
<dbReference type="InterPro" id="IPR011993">
    <property type="entry name" value="PH-like_dom_sf"/>
</dbReference>
<dbReference type="Proteomes" id="UP000479000">
    <property type="component" value="Unassembled WGS sequence"/>
</dbReference>
<dbReference type="OrthoDB" id="27389at2759"/>
<organism evidence="3 4">
    <name type="scientific">Nesidiocoris tenuis</name>
    <dbReference type="NCBI Taxonomy" id="355587"/>
    <lineage>
        <taxon>Eukaryota</taxon>
        <taxon>Metazoa</taxon>
        <taxon>Ecdysozoa</taxon>
        <taxon>Arthropoda</taxon>
        <taxon>Hexapoda</taxon>
        <taxon>Insecta</taxon>
        <taxon>Pterygota</taxon>
        <taxon>Neoptera</taxon>
        <taxon>Paraneoptera</taxon>
        <taxon>Hemiptera</taxon>
        <taxon>Heteroptera</taxon>
        <taxon>Panheteroptera</taxon>
        <taxon>Cimicomorpha</taxon>
        <taxon>Miridae</taxon>
        <taxon>Dicyphina</taxon>
        <taxon>Nesidiocoris</taxon>
    </lineage>
</organism>
<dbReference type="PANTHER" id="PTHR23179">
    <property type="entry name" value="T-CELL ACTIVATION RHO GTPASE ACTIVATING PROTEIN-RELATED"/>
    <property type="match status" value="1"/>
</dbReference>
<feature type="compositionally biased region" description="Polar residues" evidence="1">
    <location>
        <begin position="643"/>
        <end position="653"/>
    </location>
</feature>
<dbReference type="InterPro" id="IPR047887">
    <property type="entry name" value="ARHGAP20_PH"/>
</dbReference>
<dbReference type="EMBL" id="CADCXU010010448">
    <property type="protein sequence ID" value="CAB0001211.1"/>
    <property type="molecule type" value="Genomic_DNA"/>
</dbReference>
<feature type="compositionally biased region" description="Pro residues" evidence="1">
    <location>
        <begin position="672"/>
        <end position="682"/>
    </location>
</feature>
<dbReference type="Pfam" id="PF22286">
    <property type="entry name" value="RHG20_PH"/>
    <property type="match status" value="1"/>
</dbReference>
<dbReference type="CDD" id="cd13319">
    <property type="entry name" value="PH_RARhoGAP"/>
    <property type="match status" value="1"/>
</dbReference>
<feature type="compositionally biased region" description="Basic and acidic residues" evidence="1">
    <location>
        <begin position="121"/>
        <end position="133"/>
    </location>
</feature>
<protein>
    <recommendedName>
        <fullName evidence="2">ARHGAP20 PH domain-containing protein</fullName>
    </recommendedName>
</protein>
<name>A0A6H5GGP8_9HEMI</name>
<evidence type="ECO:0000256" key="1">
    <source>
        <dbReference type="SAM" id="MobiDB-lite"/>
    </source>
</evidence>
<evidence type="ECO:0000313" key="3">
    <source>
        <dbReference type="EMBL" id="CAB0001211.1"/>
    </source>
</evidence>
<dbReference type="Gene3D" id="2.30.29.30">
    <property type="entry name" value="Pleckstrin-homology domain (PH domain)/Phosphotyrosine-binding domain (PTB)"/>
    <property type="match status" value="1"/>
</dbReference>
<accession>A0A6H5GGP8</accession>
<gene>
    <name evidence="3" type="ORF">NTEN_LOCUS6998</name>
</gene>